<evidence type="ECO:0000313" key="3">
    <source>
        <dbReference type="EMBL" id="MBS7526333.1"/>
    </source>
</evidence>
<dbReference type="CDD" id="cd04335">
    <property type="entry name" value="PrdX_deacylase"/>
    <property type="match status" value="1"/>
</dbReference>
<reference evidence="3 4" key="1">
    <citation type="submission" date="2021-05" db="EMBL/GenBank/DDBJ databases">
        <title>Fusibacter ferrireducens sp. nov., an anaerobic, sulfur- and Fe-reducing bacterium isolated from the mangrove sediment.</title>
        <authorList>
            <person name="Qiu D."/>
        </authorList>
    </citation>
    <scope>NUCLEOTIDE SEQUENCE [LARGE SCALE GENOMIC DNA]</scope>
    <source>
        <strain evidence="3 4">DSM 12116</strain>
    </source>
</reference>
<keyword evidence="4" id="KW-1185">Reference proteome</keyword>
<dbReference type="InterPro" id="IPR040285">
    <property type="entry name" value="ProX/PRXD1"/>
</dbReference>
<organism evidence="3 4">
    <name type="scientific">Fusibacter paucivorans</name>
    <dbReference type="NCBI Taxonomy" id="76009"/>
    <lineage>
        <taxon>Bacteria</taxon>
        <taxon>Bacillati</taxon>
        <taxon>Bacillota</taxon>
        <taxon>Clostridia</taxon>
        <taxon>Eubacteriales</taxon>
        <taxon>Eubacteriales Family XII. Incertae Sedis</taxon>
        <taxon>Fusibacter</taxon>
    </lineage>
</organism>
<dbReference type="RefSeq" id="WP_213236161.1">
    <property type="nucleotide sequence ID" value="NZ_JAHBCL010000009.1"/>
</dbReference>
<evidence type="ECO:0000259" key="2">
    <source>
        <dbReference type="Pfam" id="PF04073"/>
    </source>
</evidence>
<dbReference type="SUPFAM" id="SSF55826">
    <property type="entry name" value="YbaK/ProRS associated domain"/>
    <property type="match status" value="1"/>
</dbReference>
<proteinExistence type="inferred from homology"/>
<feature type="domain" description="YbaK/aminoacyl-tRNA synthetase-associated" evidence="2">
    <location>
        <begin position="25"/>
        <end position="150"/>
    </location>
</feature>
<dbReference type="InterPro" id="IPR036754">
    <property type="entry name" value="YbaK/aa-tRNA-synt-asso_dom_sf"/>
</dbReference>
<dbReference type="EMBL" id="JAHBCL010000009">
    <property type="protein sequence ID" value="MBS7526333.1"/>
    <property type="molecule type" value="Genomic_DNA"/>
</dbReference>
<name>A0ABS5PMF6_9FIRM</name>
<evidence type="ECO:0000313" key="4">
    <source>
        <dbReference type="Proteomes" id="UP000746471"/>
    </source>
</evidence>
<comment type="similarity">
    <text evidence="1">Belongs to the PRORSD1 family.</text>
</comment>
<dbReference type="Pfam" id="PF04073">
    <property type="entry name" value="tRNA_edit"/>
    <property type="match status" value="1"/>
</dbReference>
<dbReference type="Gene3D" id="3.90.960.10">
    <property type="entry name" value="YbaK/aminoacyl-tRNA synthetase-associated domain"/>
    <property type="match status" value="1"/>
</dbReference>
<dbReference type="InterPro" id="IPR007214">
    <property type="entry name" value="YbaK/aa-tRNA-synth-assoc-dom"/>
</dbReference>
<dbReference type="Proteomes" id="UP000746471">
    <property type="component" value="Unassembled WGS sequence"/>
</dbReference>
<sequence>MNDSQQSKVYQTLTAMQIAYEAIEHPAVYTIEEMEQLNLPDADAIVKNLFIRDDKKRHYYLVVLQKEKRVNLKELRTKLASRPLTFASETDLMDKLGLLKGAVTPLGIINDSNHEVIIVLDKAILAFDRVGIHPNDNTATVLMAPSALVKYIEALGNPLSYIDIV</sequence>
<dbReference type="PANTHER" id="PTHR31423:SF3">
    <property type="entry name" value="PROLYL-TRNA SYNTHETASE ASSOCIATED DOMAIN-CONTAINING PROTEIN 1-RELATED"/>
    <property type="match status" value="1"/>
</dbReference>
<gene>
    <name evidence="3" type="ORF">KHM83_06560</name>
</gene>
<protein>
    <submittedName>
        <fullName evidence="3">Prolyl-tRNA synthetase associated domain-containing protein</fullName>
    </submittedName>
</protein>
<comment type="caution">
    <text evidence="3">The sequence shown here is derived from an EMBL/GenBank/DDBJ whole genome shotgun (WGS) entry which is preliminary data.</text>
</comment>
<accession>A0ABS5PMF6</accession>
<evidence type="ECO:0000256" key="1">
    <source>
        <dbReference type="ARBA" id="ARBA00010201"/>
    </source>
</evidence>
<dbReference type="PANTHER" id="PTHR31423">
    <property type="entry name" value="YBAK DOMAIN-CONTAINING PROTEIN"/>
    <property type="match status" value="1"/>
</dbReference>